<feature type="domain" description="Response regulatory" evidence="3">
    <location>
        <begin position="34"/>
        <end position="151"/>
    </location>
</feature>
<evidence type="ECO:0000313" key="5">
    <source>
        <dbReference type="Proteomes" id="UP000295722"/>
    </source>
</evidence>
<dbReference type="Gene3D" id="3.40.50.2300">
    <property type="match status" value="1"/>
</dbReference>
<dbReference type="PROSITE" id="PS50110">
    <property type="entry name" value="RESPONSE_REGULATORY"/>
    <property type="match status" value="1"/>
</dbReference>
<dbReference type="InterPro" id="IPR011006">
    <property type="entry name" value="CheY-like_superfamily"/>
</dbReference>
<reference evidence="4 5" key="1">
    <citation type="submission" date="2019-03" db="EMBL/GenBank/DDBJ databases">
        <title>Paraburkholderia sp. 4M-K11, isolated from subtropical forest soil.</title>
        <authorList>
            <person name="Gao Z.-H."/>
            <person name="Qiu L.-H."/>
        </authorList>
    </citation>
    <scope>NUCLEOTIDE SEQUENCE [LARGE SCALE GENOMIC DNA]</scope>
    <source>
        <strain evidence="4 5">4M-K11</strain>
    </source>
</reference>
<evidence type="ECO:0000256" key="2">
    <source>
        <dbReference type="SAM" id="MobiDB-lite"/>
    </source>
</evidence>
<protein>
    <submittedName>
        <fullName evidence="4">Response regulator</fullName>
    </submittedName>
</protein>
<evidence type="ECO:0000259" key="3">
    <source>
        <dbReference type="PROSITE" id="PS50110"/>
    </source>
</evidence>
<dbReference type="OrthoDB" id="5421695at2"/>
<organism evidence="4 5">
    <name type="scientific">Paraburkholderia silviterrae</name>
    <dbReference type="NCBI Taxonomy" id="2528715"/>
    <lineage>
        <taxon>Bacteria</taxon>
        <taxon>Pseudomonadati</taxon>
        <taxon>Pseudomonadota</taxon>
        <taxon>Betaproteobacteria</taxon>
        <taxon>Burkholderiales</taxon>
        <taxon>Burkholderiaceae</taxon>
        <taxon>Paraburkholderia</taxon>
    </lineage>
</organism>
<dbReference type="Pfam" id="PF00072">
    <property type="entry name" value="Response_reg"/>
    <property type="match status" value="1"/>
</dbReference>
<dbReference type="InterPro" id="IPR001789">
    <property type="entry name" value="Sig_transdc_resp-reg_receiver"/>
</dbReference>
<dbReference type="AlphaFoldDB" id="A0A4R5LXU0"/>
<dbReference type="Proteomes" id="UP000295722">
    <property type="component" value="Unassembled WGS sequence"/>
</dbReference>
<dbReference type="EMBL" id="SMRP01000052">
    <property type="protein sequence ID" value="TDG17087.1"/>
    <property type="molecule type" value="Genomic_DNA"/>
</dbReference>
<name>A0A4R5LXU0_9BURK</name>
<keyword evidence="5" id="KW-1185">Reference proteome</keyword>
<comment type="caution">
    <text evidence="1">Lacks conserved residue(s) required for the propagation of feature annotation.</text>
</comment>
<proteinExistence type="predicted"/>
<accession>A0A4R5LXU0</accession>
<feature type="region of interest" description="Disordered" evidence="2">
    <location>
        <begin position="1"/>
        <end position="25"/>
    </location>
</feature>
<evidence type="ECO:0000256" key="1">
    <source>
        <dbReference type="PROSITE-ProRule" id="PRU00169"/>
    </source>
</evidence>
<gene>
    <name evidence="4" type="ORF">EYW47_39195</name>
</gene>
<sequence>MWDNQDPCWPGVEPRERTGNDAHQSEWRRRMETRILIADHDEKSLAGLGTLLADLNYATAMAKTLDDAAEAAARFVPDVAIVALSLAPDDEPAALARRLREACGARTPLLIALSGWGESRHRDQALAAGFDVHLVRPVGLDQLTFILSMVAQ</sequence>
<comment type="caution">
    <text evidence="4">The sequence shown here is derived from an EMBL/GenBank/DDBJ whole genome shotgun (WGS) entry which is preliminary data.</text>
</comment>
<dbReference type="GO" id="GO:0000160">
    <property type="term" value="P:phosphorelay signal transduction system"/>
    <property type="evidence" value="ECO:0007669"/>
    <property type="project" value="InterPro"/>
</dbReference>
<dbReference type="SUPFAM" id="SSF52172">
    <property type="entry name" value="CheY-like"/>
    <property type="match status" value="1"/>
</dbReference>
<feature type="compositionally biased region" description="Basic and acidic residues" evidence="2">
    <location>
        <begin position="13"/>
        <end position="25"/>
    </location>
</feature>
<evidence type="ECO:0000313" key="4">
    <source>
        <dbReference type="EMBL" id="TDG17087.1"/>
    </source>
</evidence>
<dbReference type="SMART" id="SM00448">
    <property type="entry name" value="REC"/>
    <property type="match status" value="1"/>
</dbReference>